<dbReference type="AlphaFoldDB" id="A0A9D3XZ95"/>
<comment type="caution">
    <text evidence="1">The sequence shown here is derived from an EMBL/GenBank/DDBJ whole genome shotgun (WGS) entry which is preliminary data.</text>
</comment>
<evidence type="ECO:0000313" key="2">
    <source>
        <dbReference type="Proteomes" id="UP000828390"/>
    </source>
</evidence>
<reference evidence="1" key="2">
    <citation type="submission" date="2020-11" db="EMBL/GenBank/DDBJ databases">
        <authorList>
            <person name="McCartney M.A."/>
            <person name="Auch B."/>
            <person name="Kono T."/>
            <person name="Mallez S."/>
            <person name="Becker A."/>
            <person name="Gohl D.M."/>
            <person name="Silverstein K.A.T."/>
            <person name="Koren S."/>
            <person name="Bechman K.B."/>
            <person name="Herman A."/>
            <person name="Abrahante J.E."/>
            <person name="Garbe J."/>
        </authorList>
    </citation>
    <scope>NUCLEOTIDE SEQUENCE</scope>
    <source>
        <strain evidence="1">Duluth1</strain>
        <tissue evidence="1">Whole animal</tissue>
    </source>
</reference>
<protein>
    <submittedName>
        <fullName evidence="1">Uncharacterized protein</fullName>
    </submittedName>
</protein>
<evidence type="ECO:0000313" key="1">
    <source>
        <dbReference type="EMBL" id="KAH3689487.1"/>
    </source>
</evidence>
<reference evidence="1" key="1">
    <citation type="journal article" date="2019" name="bioRxiv">
        <title>The Genome of the Zebra Mussel, Dreissena polymorpha: A Resource for Invasive Species Research.</title>
        <authorList>
            <person name="McCartney M.A."/>
            <person name="Auch B."/>
            <person name="Kono T."/>
            <person name="Mallez S."/>
            <person name="Zhang Y."/>
            <person name="Obille A."/>
            <person name="Becker A."/>
            <person name="Abrahante J.E."/>
            <person name="Garbe J."/>
            <person name="Badalamenti J.P."/>
            <person name="Herman A."/>
            <person name="Mangelson H."/>
            <person name="Liachko I."/>
            <person name="Sullivan S."/>
            <person name="Sone E.D."/>
            <person name="Koren S."/>
            <person name="Silverstein K.A.T."/>
            <person name="Beckman K.B."/>
            <person name="Gohl D.M."/>
        </authorList>
    </citation>
    <scope>NUCLEOTIDE SEQUENCE</scope>
    <source>
        <strain evidence="1">Duluth1</strain>
        <tissue evidence="1">Whole animal</tissue>
    </source>
</reference>
<sequence>MVSKQRADVGLCLDDESHPLYLTPSELDQTCQNVHSLLKMTDEEAGNQFQSREDEEAVDFLTQLVQNNSNDSSGSTSKRIRINAKLLPIITAKLPKNLKVREIQNRTRFQLETSRLTL</sequence>
<name>A0A9D3XZ95_DREPO</name>
<dbReference type="Proteomes" id="UP000828390">
    <property type="component" value="Unassembled WGS sequence"/>
</dbReference>
<proteinExistence type="predicted"/>
<keyword evidence="2" id="KW-1185">Reference proteome</keyword>
<dbReference type="EMBL" id="JAIWYP010000117">
    <property type="protein sequence ID" value="KAH3689487.1"/>
    <property type="molecule type" value="Genomic_DNA"/>
</dbReference>
<gene>
    <name evidence="1" type="ORF">DPMN_194714</name>
</gene>
<organism evidence="1 2">
    <name type="scientific">Dreissena polymorpha</name>
    <name type="common">Zebra mussel</name>
    <name type="synonym">Mytilus polymorpha</name>
    <dbReference type="NCBI Taxonomy" id="45954"/>
    <lineage>
        <taxon>Eukaryota</taxon>
        <taxon>Metazoa</taxon>
        <taxon>Spiralia</taxon>
        <taxon>Lophotrochozoa</taxon>
        <taxon>Mollusca</taxon>
        <taxon>Bivalvia</taxon>
        <taxon>Autobranchia</taxon>
        <taxon>Heteroconchia</taxon>
        <taxon>Euheterodonta</taxon>
        <taxon>Imparidentia</taxon>
        <taxon>Neoheterodontei</taxon>
        <taxon>Myida</taxon>
        <taxon>Dreissenoidea</taxon>
        <taxon>Dreissenidae</taxon>
        <taxon>Dreissena</taxon>
    </lineage>
</organism>
<accession>A0A9D3XZ95</accession>